<evidence type="ECO:0000313" key="2">
    <source>
        <dbReference type="EMBL" id="VFK45524.1"/>
    </source>
</evidence>
<organism evidence="2">
    <name type="scientific">Candidatus Kentrum sp. SD</name>
    <dbReference type="NCBI Taxonomy" id="2126332"/>
    <lineage>
        <taxon>Bacteria</taxon>
        <taxon>Pseudomonadati</taxon>
        <taxon>Pseudomonadota</taxon>
        <taxon>Gammaproteobacteria</taxon>
        <taxon>Candidatus Kentrum</taxon>
    </lineage>
</organism>
<dbReference type="AlphaFoldDB" id="A0A450YVH0"/>
<reference evidence="2" key="1">
    <citation type="submission" date="2019-02" db="EMBL/GenBank/DDBJ databases">
        <authorList>
            <person name="Gruber-Vodicka R. H."/>
            <person name="Seah K. B. B."/>
        </authorList>
    </citation>
    <scope>NUCLEOTIDE SEQUENCE</scope>
    <source>
        <strain evidence="2">BECK_S1320</strain>
        <strain evidence="1">BECK_S1321</strain>
    </source>
</reference>
<accession>A0A450YVH0</accession>
<dbReference type="EMBL" id="CAADFU010000055">
    <property type="protein sequence ID" value="VFK45524.1"/>
    <property type="molecule type" value="Genomic_DNA"/>
</dbReference>
<sequence>MAEFPQEETKILELARRMIDGFRANPDLFPNPPGGPDKLEE</sequence>
<proteinExistence type="predicted"/>
<protein>
    <submittedName>
        <fullName evidence="2">Uncharacterized protein</fullName>
    </submittedName>
</protein>
<gene>
    <name evidence="2" type="ORF">BECKSD772E_GA0070983_105513</name>
    <name evidence="1" type="ORF">BECKSD772F_GA0070984_10556</name>
</gene>
<evidence type="ECO:0000313" key="1">
    <source>
        <dbReference type="EMBL" id="VFK40154.1"/>
    </source>
</evidence>
<name>A0A450YVH0_9GAMM</name>
<dbReference type="EMBL" id="CAADFR010000055">
    <property type="protein sequence ID" value="VFK40154.1"/>
    <property type="molecule type" value="Genomic_DNA"/>
</dbReference>